<reference evidence="1 2" key="1">
    <citation type="journal article" date="2019" name="Int. J. Syst. Evol. Microbiol.">
        <title>The Global Catalogue of Microorganisms (GCM) 10K type strain sequencing project: providing services to taxonomists for standard genome sequencing and annotation.</title>
        <authorList>
            <consortium name="The Broad Institute Genomics Platform"/>
            <consortium name="The Broad Institute Genome Sequencing Center for Infectious Disease"/>
            <person name="Wu L."/>
            <person name="Ma J."/>
        </authorList>
    </citation>
    <scope>NUCLEOTIDE SEQUENCE [LARGE SCALE GENOMIC DNA]</scope>
    <source>
        <strain evidence="1 2">DT72</strain>
    </source>
</reference>
<dbReference type="Proteomes" id="UP001596407">
    <property type="component" value="Unassembled WGS sequence"/>
</dbReference>
<dbReference type="Pfam" id="PF19125">
    <property type="entry name" value="DUF5809"/>
    <property type="match status" value="1"/>
</dbReference>
<evidence type="ECO:0000313" key="2">
    <source>
        <dbReference type="Proteomes" id="UP001596407"/>
    </source>
</evidence>
<evidence type="ECO:0000313" key="1">
    <source>
        <dbReference type="EMBL" id="MFC7081530.1"/>
    </source>
</evidence>
<name>A0ABD5WP53_9EURY</name>
<comment type="caution">
    <text evidence="1">The sequence shown here is derived from an EMBL/GenBank/DDBJ whole genome shotgun (WGS) entry which is preliminary data.</text>
</comment>
<accession>A0ABD5WP53</accession>
<protein>
    <submittedName>
        <fullName evidence="1">DUF5809 family protein</fullName>
    </submittedName>
</protein>
<dbReference type="GeneID" id="79301708"/>
<sequence length="136" mass="15277">METHGFLAPEDESDARERYEAVGPAAQTVVKETAKAMAFDADEYDERVTGEVVETARDALFASLLEVRTGTREEYDEWLADRDREVIEHGSENVGNVAWHDALGETVVAATYEREPRAAVATLRRQAFGRVYRELV</sequence>
<dbReference type="AlphaFoldDB" id="A0ABD5WP53"/>
<dbReference type="RefSeq" id="WP_276280554.1">
    <property type="nucleotide sequence ID" value="NZ_CP119809.1"/>
</dbReference>
<proteinExistence type="predicted"/>
<gene>
    <name evidence="1" type="ORF">ACFQJ6_16840</name>
</gene>
<dbReference type="InterPro" id="IPR043832">
    <property type="entry name" value="DUF5809"/>
</dbReference>
<organism evidence="1 2">
    <name type="scientific">Halorussus caseinilyticus</name>
    <dbReference type="NCBI Taxonomy" id="3034025"/>
    <lineage>
        <taxon>Archaea</taxon>
        <taxon>Methanobacteriati</taxon>
        <taxon>Methanobacteriota</taxon>
        <taxon>Stenosarchaea group</taxon>
        <taxon>Halobacteria</taxon>
        <taxon>Halobacteriales</taxon>
        <taxon>Haladaptataceae</taxon>
        <taxon>Halorussus</taxon>
    </lineage>
</organism>
<keyword evidence="2" id="KW-1185">Reference proteome</keyword>
<dbReference type="EMBL" id="JBHSZH010000005">
    <property type="protein sequence ID" value="MFC7081530.1"/>
    <property type="molecule type" value="Genomic_DNA"/>
</dbReference>